<sequence length="96" mass="10862">MFSFQADALLVDDREDLIAVLQMRFGTLPGEMIQKIYEINDMNTLQRLIISAANSANWDVFVEDFNVSKDSYRLLGDNFNPLRDLIKEGEVCDGGA</sequence>
<organism evidence="1">
    <name type="scientific">Neobacillus citreus</name>
    <dbReference type="NCBI Taxonomy" id="2833578"/>
    <lineage>
        <taxon>Bacteria</taxon>
        <taxon>Bacillati</taxon>
        <taxon>Bacillota</taxon>
        <taxon>Bacilli</taxon>
        <taxon>Bacillales</taxon>
        <taxon>Bacillaceae</taxon>
        <taxon>Neobacillus</taxon>
    </lineage>
</organism>
<dbReference type="EMBL" id="JAGYPE010000007">
    <property type="protein sequence ID" value="MBS4186900.1"/>
    <property type="molecule type" value="Genomic_DNA"/>
</dbReference>
<dbReference type="EMBL" id="JAGYPE020000112">
    <property type="protein sequence ID" value="MCH6269557.1"/>
    <property type="molecule type" value="Genomic_DNA"/>
</dbReference>
<evidence type="ECO:0000313" key="2">
    <source>
        <dbReference type="EMBL" id="MCH6269557.1"/>
    </source>
</evidence>
<protein>
    <submittedName>
        <fullName evidence="1">Uncharacterized protein</fullName>
    </submittedName>
</protein>
<keyword evidence="3" id="KW-1185">Reference proteome</keyword>
<name>A0A942T5N8_9BACI</name>
<dbReference type="Proteomes" id="UP000677265">
    <property type="component" value="Unassembled WGS sequence"/>
</dbReference>
<dbReference type="AlphaFoldDB" id="A0A942T5N8"/>
<dbReference type="RefSeq" id="WP_213146775.1">
    <property type="nucleotide sequence ID" value="NZ_JAGYPE020000112.1"/>
</dbReference>
<accession>A0A942T5N8</accession>
<comment type="caution">
    <text evidence="1">The sequence shown here is derived from an EMBL/GenBank/DDBJ whole genome shotgun (WGS) entry which is preliminary data.</text>
</comment>
<proteinExistence type="predicted"/>
<evidence type="ECO:0000313" key="1">
    <source>
        <dbReference type="EMBL" id="MBS4186900.1"/>
    </source>
</evidence>
<gene>
    <name evidence="2" type="ORF">KHB02_028915</name>
    <name evidence="1" type="ORF">KHB02_36625</name>
</gene>
<evidence type="ECO:0000313" key="3">
    <source>
        <dbReference type="Proteomes" id="UP000677265"/>
    </source>
</evidence>
<reference evidence="1" key="1">
    <citation type="submission" date="2021-05" db="EMBL/GenBank/DDBJ databases">
        <title>Novel Bacillus species.</title>
        <authorList>
            <person name="Liu G."/>
        </authorList>
    </citation>
    <scope>NUCLEOTIDE SEQUENCE</scope>
    <source>
        <strain evidence="1 3">FJAT-50051</strain>
    </source>
</reference>